<dbReference type="PROSITE" id="PS50104">
    <property type="entry name" value="TIR"/>
    <property type="match status" value="1"/>
</dbReference>
<name>A0A1H8R5J9_9PSEU</name>
<dbReference type="Gene3D" id="3.40.50.10140">
    <property type="entry name" value="Toll/interleukin-1 receptor homology (TIR) domain"/>
    <property type="match status" value="1"/>
</dbReference>
<dbReference type="EMBL" id="FOEF01000001">
    <property type="protein sequence ID" value="SEO61616.1"/>
    <property type="molecule type" value="Genomic_DNA"/>
</dbReference>
<evidence type="ECO:0000259" key="1">
    <source>
        <dbReference type="PROSITE" id="PS50104"/>
    </source>
</evidence>
<proteinExistence type="predicted"/>
<dbReference type="InterPro" id="IPR000157">
    <property type="entry name" value="TIR_dom"/>
</dbReference>
<dbReference type="OrthoDB" id="3838036at2"/>
<dbReference type="RefSeq" id="WP_091612066.1">
    <property type="nucleotide sequence ID" value="NZ_FOEF01000001.1"/>
</dbReference>
<gene>
    <name evidence="2" type="ORF">SAMN04489732_101630</name>
</gene>
<dbReference type="Proteomes" id="UP000198582">
    <property type="component" value="Unassembled WGS sequence"/>
</dbReference>
<evidence type="ECO:0000313" key="3">
    <source>
        <dbReference type="Proteomes" id="UP000198582"/>
    </source>
</evidence>
<keyword evidence="3" id="KW-1185">Reference proteome</keyword>
<dbReference type="GO" id="GO:0007165">
    <property type="term" value="P:signal transduction"/>
    <property type="evidence" value="ECO:0007669"/>
    <property type="project" value="InterPro"/>
</dbReference>
<protein>
    <submittedName>
        <fullName evidence="2">TIR domain-containing protein</fullName>
    </submittedName>
</protein>
<dbReference type="SUPFAM" id="SSF52200">
    <property type="entry name" value="Toll/Interleukin receptor TIR domain"/>
    <property type="match status" value="1"/>
</dbReference>
<sequence length="354" mass="39449">MSSYEYDVAVTFAGEDRAFVEDVVRQVKAAGFKVFYDQDEQVALWGEDMTEFFPTVYEERSRFAVMFVSRHYAAKAWTRFERRSVLLRAIRQESAYVLPVQLDATKLDGLRESVVYLDGVEQGPSGIAAAILYKLGGVHSGGGGLFNGYVPRNEYEATVVVGERPAGWEFLLFAYSLVKGTEQLQEQYFDHKMGFARVGAHIPLDEVLAVVQREMATVLSIARTFKAVLAPGPQQSAFGIPGEPGNVDGILHLADRFVAVYGSFLDWAARLRGYATEHDEAHDLFASTARYADRPVEQLRDFVYKFRDSVDPLHEKVMAGENVNLEITLALDVGGADAGFSSARKRFLQARLES</sequence>
<dbReference type="STRING" id="394193.SAMN04489732_101630"/>
<feature type="domain" description="TIR" evidence="1">
    <location>
        <begin position="4"/>
        <end position="135"/>
    </location>
</feature>
<accession>A0A1H8R5J9</accession>
<dbReference type="Pfam" id="PF13676">
    <property type="entry name" value="TIR_2"/>
    <property type="match status" value="1"/>
</dbReference>
<evidence type="ECO:0000313" key="2">
    <source>
        <dbReference type="EMBL" id="SEO61616.1"/>
    </source>
</evidence>
<organism evidence="2 3">
    <name type="scientific">Amycolatopsis saalfeldensis</name>
    <dbReference type="NCBI Taxonomy" id="394193"/>
    <lineage>
        <taxon>Bacteria</taxon>
        <taxon>Bacillati</taxon>
        <taxon>Actinomycetota</taxon>
        <taxon>Actinomycetes</taxon>
        <taxon>Pseudonocardiales</taxon>
        <taxon>Pseudonocardiaceae</taxon>
        <taxon>Amycolatopsis</taxon>
    </lineage>
</organism>
<dbReference type="InterPro" id="IPR035897">
    <property type="entry name" value="Toll_tir_struct_dom_sf"/>
</dbReference>
<reference evidence="2 3" key="1">
    <citation type="submission" date="2016-10" db="EMBL/GenBank/DDBJ databases">
        <authorList>
            <person name="de Groot N.N."/>
        </authorList>
    </citation>
    <scope>NUCLEOTIDE SEQUENCE [LARGE SCALE GENOMIC DNA]</scope>
    <source>
        <strain evidence="2 3">DSM 44993</strain>
    </source>
</reference>
<dbReference type="AlphaFoldDB" id="A0A1H8R5J9"/>
<dbReference type="SMART" id="SM00255">
    <property type="entry name" value="TIR"/>
    <property type="match status" value="1"/>
</dbReference>